<accession>A0A7S1KPF5</accession>
<evidence type="ECO:0000256" key="1">
    <source>
        <dbReference type="SAM" id="MobiDB-lite"/>
    </source>
</evidence>
<sequence length="1511" mass="171470">MSLNNSKYKDVPVMRAPPTRFISMERRLGEPLPRILGETTTISTQKGIRRIERHLEGYSKRSEPETPNTADSVVIMKKSEHLLHASPKPQNKLEVSPAPRKGIVEELIPLHQRAVVNSPLSKSRCSNASFDNSVTTFSPMSASTTLSESNTSSSSTPSSLSPITHNNVHAIEDVHHITVKNMLEKSPLHTDAKETVVEKKNMEEEDSSPDSSPAKKTVINEEGGEWAMSSPASPLAKKTVVKKEAVVEDDSPASLSNATIVKETIETAETVAQKGSVSPAEIQTVRPLPQIPLVSHTIRTETVASPRSNRSELLSESVSTASAVASSHLASPSSISSAPFIQTSIISKKIPSLKYLQLQEQIRQFLLCEYGWHVPLFEPISHLEQLSERLLSLLSISIRNKVNKDGALTVITEIDPQDYSTGWLAINALLKEAELSFSFSATDVEKNLYILKELLKDLFERRIVKTNIVKIRVEHLLFKHPDQGFSYVAGRKTDLDGDQSIISNPLNFVKQDTSMVYVVLRDASGAILQFDDEFLRSTESMSHNYSSRDATGVPVRFFCKDLDTTREIEIADVEYLASCELKFKIPVPNKKHSKILVMAENCLVQPHSVRNKPIQHEHHVLGIVNIWRLDLISQDEFYKQRILTDHSYLLEKLALVPQRNSASLREIATQRDAILNSQMAAAGVPRVVIAGEKVAFNFKLPHLLSGNASLRLMDSANHSSFVDIPLKIHDRMASTSHKFRRTGIFACMFVQGQQVTVINNEQNNGAKVLRSLRVVPAAPTHFEIISLQKKPQCGIPNSFCLKAKDTFGNEVRKNFFLLVKSSLLGISISLRTNKDGIFSFSMNQAGKFLVDIYDEDSARITPPDVQTPPPRSIPLNTDHPLSLRVHPGNVDFRKTELVGIDGLGNDEIFAGRKKRFSIIFKDAYHNTVNPKRIKVSCHIRHRDLKNYTVSNIQANRLVDRMDFEFCVAHAGVYYINLRFQQSNNVEEDMRFQFYAKPSVMMEHPFEYRAHLRETDLVSMVISFKHALSRDSTLAHEYIRQYQETKKQLMDALHRHRGFSKDHTDIVLVKEHVQYVKQHSHQRRSVLDFLNHHSSEHKNIKHHIVVPNSPQGKGSDEFLKHALSGDKSSRQLAALKMLEYRTKGWILNNKLKRIQCELPIKEVPILENPIQAANILMASQDHISVSHFLKYSMECFRTFKSERSNLATMSLYLQLLLNRSRTGSVNHETITAMLKQIEAESADDRIDPNHPWLSSLCAWMRERMDRVDTTVLEPQGLVNDLLMTSSLSEALISRILLCPFMIDLALIRLSFVFDSLPEREIHCERIDHILELCPDEHLRTVCEKTMEEVFKHTWVSESDVLLLLLILYHDNFEERLETNLRKMQGLSEQLEQSLPSLYKLEGETLVMKEELQDHFLPKKVKNYKVKTLMARGVISNLIVPEENEDMWLKSHVRITFKGHGVFSFDVLNRKNVLQESEISIVECIRKHSDVIRKQALMLDADATMRILDKFVA</sequence>
<dbReference type="EMBL" id="HBGD01004936">
    <property type="protein sequence ID" value="CAD9080857.1"/>
    <property type="molecule type" value="Transcribed_RNA"/>
</dbReference>
<name>A0A7S1KPF5_9EUKA</name>
<protein>
    <submittedName>
        <fullName evidence="2">Uncharacterized protein</fullName>
    </submittedName>
</protein>
<evidence type="ECO:0000313" key="2">
    <source>
        <dbReference type="EMBL" id="CAD9080857.1"/>
    </source>
</evidence>
<proteinExistence type="predicted"/>
<reference evidence="2" key="1">
    <citation type="submission" date="2021-01" db="EMBL/GenBank/DDBJ databases">
        <authorList>
            <person name="Corre E."/>
            <person name="Pelletier E."/>
            <person name="Niang G."/>
            <person name="Scheremetjew M."/>
            <person name="Finn R."/>
            <person name="Kale V."/>
            <person name="Holt S."/>
            <person name="Cochrane G."/>
            <person name="Meng A."/>
            <person name="Brown T."/>
            <person name="Cohen L."/>
        </authorList>
    </citation>
    <scope>NUCLEOTIDE SEQUENCE</scope>
    <source>
        <strain evidence="2">WS</strain>
    </source>
</reference>
<feature type="compositionally biased region" description="Low complexity" evidence="1">
    <location>
        <begin position="141"/>
        <end position="164"/>
    </location>
</feature>
<gene>
    <name evidence="2" type="ORF">PCOS0759_LOCUS4097</name>
</gene>
<organism evidence="2">
    <name type="scientific">Percolomonas cosmopolitus</name>
    <dbReference type="NCBI Taxonomy" id="63605"/>
    <lineage>
        <taxon>Eukaryota</taxon>
        <taxon>Discoba</taxon>
        <taxon>Heterolobosea</taxon>
        <taxon>Tetramitia</taxon>
        <taxon>Eutetramitia</taxon>
        <taxon>Percolomonadidae</taxon>
        <taxon>Percolomonas</taxon>
    </lineage>
</organism>
<feature type="region of interest" description="Disordered" evidence="1">
    <location>
        <begin position="139"/>
        <end position="164"/>
    </location>
</feature>